<dbReference type="GO" id="GO:0006508">
    <property type="term" value="P:proteolysis"/>
    <property type="evidence" value="ECO:0007669"/>
    <property type="project" value="InterPro"/>
</dbReference>
<dbReference type="Pfam" id="PF00561">
    <property type="entry name" value="Abhydrolase_1"/>
    <property type="match status" value="1"/>
</dbReference>
<keyword evidence="2" id="KW-0378">Hydrolase</keyword>
<dbReference type="Gene3D" id="3.40.50.1820">
    <property type="entry name" value="alpha/beta hydrolase"/>
    <property type="match status" value="1"/>
</dbReference>
<sequence>MARIPGLVLTDHTFTVPLDHERPDGPTIEVFAREAVAPTKVDDDLPWLVFLQGGPGGASPRPTSGSGWLERATREFRVLLLDQRGTGRSTPVTRRTALSMGAEELAAYLKHFRADSIVADAEFIRGQLSPGKPWTTLGQSYGGFITLTYLSKAPSGLKACYVTGGLAGLDATADDVYTRTYPRAKAKTLRYYRLFPEDVAKVRRIADHVTANDVRLPNGDRLTVDRFQTLGFGLGMSESAESLHWLIDEAWDGPELSDAFLYGAMARTDHTLSPLFVVLHESLYGQDTRPTNWAAARVKPAEFAPTAEPFLFTGEMIYPWMVEDLAGLSPFAEAANLLAAVTDWTPLYDPAVLATNRVPVAAAIYHDDLYVDASLSLETAARVANVATWVTNEYEHDGARASRGAVLDRLIKLANDLPPA</sequence>
<comment type="similarity">
    <text evidence="1">Belongs to the peptidase S33 family.</text>
</comment>
<evidence type="ECO:0000313" key="4">
    <source>
        <dbReference type="EMBL" id="MBB5833854.1"/>
    </source>
</evidence>
<dbReference type="InterPro" id="IPR002410">
    <property type="entry name" value="Peptidase_S33"/>
</dbReference>
<accession>A0A7W9J1E4</accession>
<keyword evidence="5" id="KW-1185">Reference proteome</keyword>
<dbReference type="PANTHER" id="PTHR43248">
    <property type="entry name" value="2-SUCCINYL-6-HYDROXY-2,4-CYCLOHEXADIENE-1-CARBOXYLATE SYNTHASE"/>
    <property type="match status" value="1"/>
</dbReference>
<protein>
    <submittedName>
        <fullName evidence="4">Pimeloyl-ACP methyl ester carboxylesterase</fullName>
    </submittedName>
</protein>
<comment type="caution">
    <text evidence="4">The sequence shown here is derived from an EMBL/GenBank/DDBJ whole genome shotgun (WGS) entry which is preliminary data.</text>
</comment>
<evidence type="ECO:0000256" key="1">
    <source>
        <dbReference type="ARBA" id="ARBA00010088"/>
    </source>
</evidence>
<dbReference type="InterPro" id="IPR029058">
    <property type="entry name" value="AB_hydrolase_fold"/>
</dbReference>
<reference evidence="4 5" key="1">
    <citation type="submission" date="2020-08" db="EMBL/GenBank/DDBJ databases">
        <title>Sequencing the genomes of 1000 actinobacteria strains.</title>
        <authorList>
            <person name="Klenk H.-P."/>
        </authorList>
    </citation>
    <scope>NUCLEOTIDE SEQUENCE [LARGE SCALE GENOMIC DNA]</scope>
    <source>
        <strain evidence="4 5">DSM 28967</strain>
    </source>
</reference>
<organism evidence="4 5">
    <name type="scientific">Kribbella italica</name>
    <dbReference type="NCBI Taxonomy" id="1540520"/>
    <lineage>
        <taxon>Bacteria</taxon>
        <taxon>Bacillati</taxon>
        <taxon>Actinomycetota</taxon>
        <taxon>Actinomycetes</taxon>
        <taxon>Propionibacteriales</taxon>
        <taxon>Kribbellaceae</taxon>
        <taxon>Kribbella</taxon>
    </lineage>
</organism>
<dbReference type="InterPro" id="IPR051601">
    <property type="entry name" value="Serine_prot/Carboxylest_S33"/>
</dbReference>
<dbReference type="PANTHER" id="PTHR43248:SF2">
    <property type="entry name" value="PROLYL AMINOPEPTIDASE"/>
    <property type="match status" value="1"/>
</dbReference>
<evidence type="ECO:0000259" key="3">
    <source>
        <dbReference type="Pfam" id="PF00561"/>
    </source>
</evidence>
<dbReference type="EMBL" id="JACHMY010000001">
    <property type="protein sequence ID" value="MBB5833854.1"/>
    <property type="molecule type" value="Genomic_DNA"/>
</dbReference>
<dbReference type="RefSeq" id="WP_184793694.1">
    <property type="nucleotide sequence ID" value="NZ_JACHMY010000001.1"/>
</dbReference>
<name>A0A7W9J1E4_9ACTN</name>
<dbReference type="SUPFAM" id="SSF53474">
    <property type="entry name" value="alpha/beta-Hydrolases"/>
    <property type="match status" value="1"/>
</dbReference>
<dbReference type="Proteomes" id="UP000549971">
    <property type="component" value="Unassembled WGS sequence"/>
</dbReference>
<dbReference type="AlphaFoldDB" id="A0A7W9J1E4"/>
<dbReference type="InterPro" id="IPR000073">
    <property type="entry name" value="AB_hydrolase_1"/>
</dbReference>
<dbReference type="PRINTS" id="PR00793">
    <property type="entry name" value="PROAMNOPTASE"/>
</dbReference>
<gene>
    <name evidence="4" type="ORF">HDA39_000588</name>
</gene>
<evidence type="ECO:0000256" key="2">
    <source>
        <dbReference type="ARBA" id="ARBA00022801"/>
    </source>
</evidence>
<feature type="domain" description="AB hydrolase-1" evidence="3">
    <location>
        <begin position="46"/>
        <end position="200"/>
    </location>
</feature>
<dbReference type="GO" id="GO:0004177">
    <property type="term" value="F:aminopeptidase activity"/>
    <property type="evidence" value="ECO:0007669"/>
    <property type="project" value="UniProtKB-EC"/>
</dbReference>
<proteinExistence type="inferred from homology"/>
<evidence type="ECO:0000313" key="5">
    <source>
        <dbReference type="Proteomes" id="UP000549971"/>
    </source>
</evidence>